<name>A0A2A6RDU2_9CHLR</name>
<evidence type="ECO:0000313" key="2">
    <source>
        <dbReference type="EMBL" id="PDW00036.1"/>
    </source>
</evidence>
<keyword evidence="3" id="KW-1185">Reference proteome</keyword>
<evidence type="ECO:0000256" key="1">
    <source>
        <dbReference type="SAM" id="MobiDB-lite"/>
    </source>
</evidence>
<dbReference type="CDD" id="cd21631">
    <property type="entry name" value="RHH_CopG_NikR-like"/>
    <property type="match status" value="1"/>
</dbReference>
<accession>A0A2A6RDU2</accession>
<dbReference type="EMBL" id="NQWI01000205">
    <property type="protein sequence ID" value="PDW00036.1"/>
    <property type="molecule type" value="Genomic_DNA"/>
</dbReference>
<dbReference type="Proteomes" id="UP000220527">
    <property type="component" value="Unassembled WGS sequence"/>
</dbReference>
<dbReference type="SUPFAM" id="SSF47598">
    <property type="entry name" value="Ribbon-helix-helix"/>
    <property type="match status" value="1"/>
</dbReference>
<dbReference type="GO" id="GO:0006355">
    <property type="term" value="P:regulation of DNA-templated transcription"/>
    <property type="evidence" value="ECO:0007669"/>
    <property type="project" value="InterPro"/>
</dbReference>
<sequence length="88" mass="9276">MAVAKKPKSNPNASRATSHDDAAESFIAAASATQAGAPEAPESKRVPVMIRFDPALLKLVDAAAKRRGISRSAWLQFTVSRALEQGEG</sequence>
<feature type="compositionally biased region" description="Low complexity" evidence="1">
    <location>
        <begin position="24"/>
        <end position="40"/>
    </location>
</feature>
<organism evidence="2 3">
    <name type="scientific">Candidatus Viridilinea mediisalina</name>
    <dbReference type="NCBI Taxonomy" id="2024553"/>
    <lineage>
        <taxon>Bacteria</taxon>
        <taxon>Bacillati</taxon>
        <taxon>Chloroflexota</taxon>
        <taxon>Chloroflexia</taxon>
        <taxon>Chloroflexales</taxon>
        <taxon>Chloroflexineae</taxon>
        <taxon>Oscillochloridaceae</taxon>
        <taxon>Candidatus Viridilinea</taxon>
    </lineage>
</organism>
<comment type="caution">
    <text evidence="2">The sequence shown here is derived from an EMBL/GenBank/DDBJ whole genome shotgun (WGS) entry which is preliminary data.</text>
</comment>
<evidence type="ECO:0000313" key="3">
    <source>
        <dbReference type="Proteomes" id="UP000220527"/>
    </source>
</evidence>
<feature type="region of interest" description="Disordered" evidence="1">
    <location>
        <begin position="1"/>
        <end position="44"/>
    </location>
</feature>
<proteinExistence type="predicted"/>
<evidence type="ECO:0008006" key="4">
    <source>
        <dbReference type="Google" id="ProtNLM"/>
    </source>
</evidence>
<protein>
    <recommendedName>
        <fullName evidence="4">CopG family transcriptional regulator</fullName>
    </recommendedName>
</protein>
<dbReference type="InterPro" id="IPR010985">
    <property type="entry name" value="Ribbon_hlx_hlx"/>
</dbReference>
<dbReference type="OrthoDB" id="7474082at2"/>
<dbReference type="AlphaFoldDB" id="A0A2A6RDU2"/>
<reference evidence="3" key="1">
    <citation type="submission" date="2017-08" db="EMBL/GenBank/DDBJ databases">
        <authorList>
            <person name="Grouzdev D.S."/>
            <person name="Gaisin V.A."/>
            <person name="Rysina M.S."/>
            <person name="Gorlenko V.M."/>
        </authorList>
    </citation>
    <scope>NUCLEOTIDE SEQUENCE [LARGE SCALE GENOMIC DNA]</scope>
    <source>
        <strain evidence="3">Kir15-3F</strain>
    </source>
</reference>
<dbReference type="RefSeq" id="WP_097646073.1">
    <property type="nucleotide sequence ID" value="NZ_NQWI01000205.1"/>
</dbReference>
<gene>
    <name evidence="2" type="ORF">CJ255_21215</name>
</gene>